<dbReference type="GO" id="GO:0016780">
    <property type="term" value="F:phosphotransferase activity, for other substituted phosphate groups"/>
    <property type="evidence" value="ECO:0007669"/>
    <property type="project" value="TreeGrafter"/>
</dbReference>
<keyword evidence="2" id="KW-0270">Exopolysaccharide synthesis</keyword>
<comment type="similarity">
    <text evidence="1">Belongs to the bacterial sugar transferase family.</text>
</comment>
<keyword evidence="3" id="KW-0812">Transmembrane</keyword>
<dbReference type="InterPro" id="IPR003362">
    <property type="entry name" value="Bact_transf"/>
</dbReference>
<evidence type="ECO:0000256" key="2">
    <source>
        <dbReference type="ARBA" id="ARBA00023169"/>
    </source>
</evidence>
<gene>
    <name evidence="5" type="ORF">FHG71_11080</name>
</gene>
<comment type="caution">
    <text evidence="5">The sequence shown here is derived from an EMBL/GenBank/DDBJ whole genome shotgun (WGS) entry which is preliminary data.</text>
</comment>
<dbReference type="Proteomes" id="UP000305709">
    <property type="component" value="Unassembled WGS sequence"/>
</dbReference>
<dbReference type="PANTHER" id="PTHR30576:SF0">
    <property type="entry name" value="UNDECAPRENYL-PHOSPHATE N-ACETYLGALACTOSAMINYL 1-PHOSPHATE TRANSFERASE-RELATED"/>
    <property type="match status" value="1"/>
</dbReference>
<evidence type="ECO:0000259" key="4">
    <source>
        <dbReference type="Pfam" id="PF02397"/>
    </source>
</evidence>
<accession>A0A5C4NCE9</accession>
<keyword evidence="3" id="KW-0472">Membrane</keyword>
<dbReference type="PANTHER" id="PTHR30576">
    <property type="entry name" value="COLANIC BIOSYNTHESIS UDP-GLUCOSE LIPID CARRIER TRANSFERASE"/>
    <property type="match status" value="1"/>
</dbReference>
<keyword evidence="5" id="KW-0808">Transferase</keyword>
<protein>
    <submittedName>
        <fullName evidence="5">Sugar transferase</fullName>
    </submittedName>
</protein>
<sequence>MVSLILLWPLVIVGLMLLMLNPLFNRGRLFFVQTRMGAECQPFRAWKFRSMRPAPSIERGAFDALDSHRITPLGHLLRKTRLDELPQVINVLKGEMSLIGPRPDFFDHAQVYVRQIPGYRERHAVRPGISGYAQTEVGYVDGLEGLRAKVAADLHYARHASFGFDMWIAWRTLCVVLGRKGS</sequence>
<keyword evidence="3" id="KW-1133">Transmembrane helix</keyword>
<organism evidence="5 6">
    <name type="scientific">Rubellimicrobium roseum</name>
    <dbReference type="NCBI Taxonomy" id="687525"/>
    <lineage>
        <taxon>Bacteria</taxon>
        <taxon>Pseudomonadati</taxon>
        <taxon>Pseudomonadota</taxon>
        <taxon>Alphaproteobacteria</taxon>
        <taxon>Rhodobacterales</taxon>
        <taxon>Roseobacteraceae</taxon>
        <taxon>Rubellimicrobium</taxon>
    </lineage>
</organism>
<dbReference type="GO" id="GO:0000271">
    <property type="term" value="P:polysaccharide biosynthetic process"/>
    <property type="evidence" value="ECO:0007669"/>
    <property type="project" value="UniProtKB-KW"/>
</dbReference>
<evidence type="ECO:0000313" key="5">
    <source>
        <dbReference type="EMBL" id="TNC71550.1"/>
    </source>
</evidence>
<dbReference type="OrthoDB" id="9808602at2"/>
<evidence type="ECO:0000256" key="3">
    <source>
        <dbReference type="SAM" id="Phobius"/>
    </source>
</evidence>
<keyword evidence="6" id="KW-1185">Reference proteome</keyword>
<name>A0A5C4NCE9_9RHOB</name>
<dbReference type="AlphaFoldDB" id="A0A5C4NCE9"/>
<dbReference type="Pfam" id="PF02397">
    <property type="entry name" value="Bac_transf"/>
    <property type="match status" value="1"/>
</dbReference>
<reference evidence="5 6" key="1">
    <citation type="submission" date="2019-06" db="EMBL/GenBank/DDBJ databases">
        <authorList>
            <person name="Jiang L."/>
        </authorList>
    </citation>
    <scope>NUCLEOTIDE SEQUENCE [LARGE SCALE GENOMIC DNA]</scope>
    <source>
        <strain evidence="5 6">YIM 48858</strain>
    </source>
</reference>
<evidence type="ECO:0000256" key="1">
    <source>
        <dbReference type="ARBA" id="ARBA00006464"/>
    </source>
</evidence>
<feature type="transmembrane region" description="Helical" evidence="3">
    <location>
        <begin position="6"/>
        <end position="24"/>
    </location>
</feature>
<proteinExistence type="inferred from homology"/>
<dbReference type="EMBL" id="VDFV01000013">
    <property type="protein sequence ID" value="TNC71550.1"/>
    <property type="molecule type" value="Genomic_DNA"/>
</dbReference>
<evidence type="ECO:0000313" key="6">
    <source>
        <dbReference type="Proteomes" id="UP000305709"/>
    </source>
</evidence>
<feature type="domain" description="Bacterial sugar transferase" evidence="4">
    <location>
        <begin position="2"/>
        <end position="177"/>
    </location>
</feature>